<gene>
    <name evidence="7" type="ORF">GCM10007940_11140</name>
</gene>
<name>A0AA37WE87_9BACT</name>
<dbReference type="Pfam" id="PF00593">
    <property type="entry name" value="TonB_dep_Rec_b-barrel"/>
    <property type="match status" value="1"/>
</dbReference>
<dbReference type="SUPFAM" id="SSF56935">
    <property type="entry name" value="Porins"/>
    <property type="match status" value="1"/>
</dbReference>
<dbReference type="Pfam" id="PF13715">
    <property type="entry name" value="CarbopepD_reg_2"/>
    <property type="match status" value="1"/>
</dbReference>
<accession>A0AA37WE87</accession>
<evidence type="ECO:0000259" key="5">
    <source>
        <dbReference type="Pfam" id="PF00593"/>
    </source>
</evidence>
<dbReference type="SUPFAM" id="SSF49464">
    <property type="entry name" value="Carboxypeptidase regulatory domain-like"/>
    <property type="match status" value="1"/>
</dbReference>
<comment type="subcellular location">
    <subcellularLocation>
        <location evidence="1 4">Cell outer membrane</location>
    </subcellularLocation>
</comment>
<keyword evidence="2 4" id="KW-0472">Membrane</keyword>
<dbReference type="PANTHER" id="PTHR40980:SF5">
    <property type="entry name" value="TONB-DEPENDENT RECEPTOR"/>
    <property type="match status" value="1"/>
</dbReference>
<evidence type="ECO:0000256" key="4">
    <source>
        <dbReference type="RuleBase" id="RU003357"/>
    </source>
</evidence>
<dbReference type="InterPro" id="IPR000531">
    <property type="entry name" value="Beta-barrel_TonB"/>
</dbReference>
<evidence type="ECO:0000256" key="2">
    <source>
        <dbReference type="ARBA" id="ARBA00023136"/>
    </source>
</evidence>
<dbReference type="Gene3D" id="2.170.130.10">
    <property type="entry name" value="TonB-dependent receptor, plug domain"/>
    <property type="match status" value="1"/>
</dbReference>
<dbReference type="GO" id="GO:0009279">
    <property type="term" value="C:cell outer membrane"/>
    <property type="evidence" value="ECO:0007669"/>
    <property type="project" value="UniProtKB-SubCell"/>
</dbReference>
<dbReference type="Pfam" id="PF07715">
    <property type="entry name" value="Plug"/>
    <property type="match status" value="1"/>
</dbReference>
<evidence type="ECO:0000256" key="1">
    <source>
        <dbReference type="ARBA" id="ARBA00004442"/>
    </source>
</evidence>
<keyword evidence="4" id="KW-0798">TonB box</keyword>
<evidence type="ECO:0000256" key="3">
    <source>
        <dbReference type="ARBA" id="ARBA00023237"/>
    </source>
</evidence>
<keyword evidence="8" id="KW-1185">Reference proteome</keyword>
<keyword evidence="3" id="KW-0998">Cell outer membrane</keyword>
<dbReference type="Gene3D" id="2.40.170.20">
    <property type="entry name" value="TonB-dependent receptor, beta-barrel domain"/>
    <property type="match status" value="1"/>
</dbReference>
<dbReference type="InterPro" id="IPR036942">
    <property type="entry name" value="Beta-barrel_TonB_sf"/>
</dbReference>
<sequence>MRQFITFCCLLGTIVLSGQTGIVRGLVIEDANAYEVIGANILITDSSIGTSTDIDGSFELTLEVGTYEFQVTYIGFTTITIQEVVVKEGEVTQLGTIRLLENSQKLEEVVVTATAMRHSETALLTLRKKSISMLDGISSEKFELTGDGTAVEAAKRVTGVTVEGGKYVYVRGLGDRYAKTTLNGADIPGLDPDRNTLQMDIFPTNLISNILISKNFTADLPADFTGGLLNLETKEFPEEKIFSVSASLGYNPAMHLNNDFLTYNGGKTDFLGFDDGTRSLPEGAISEQIPTPISGASKEEVSTFVNSFDSQLGVSRTLSPVNYSAGISYGDQITLGNKNGGFNSPKLGYIFSLSYKSEYKYYNDVIYGEYQRYIDPDLFDLRYATIQDGEIGEQNVLVGMFGGLAYKQAGNKIKLTALHLQNGETRAGRFDIRNDGEAVGQSGYFAESDNLEYNQRGLTNAMLQGTHVLGNTGLEIDWRLAPTLSTLQDPDIRKTAFTYTAVDTSFIAGAGGNPARIWRNLDEVNAIGKLDISKKYTFRGEDARLKFGGSHVYKNRNYEILFFDIQFFGGQDWTNPDPATVLNPENIYPNSPNSIYYQSGNNTPNPNSYSSNVNNTAFYISNEATPIENLKVNIGVRMENYVQRHTGRDQRYASGDVVNGRNLENEKVLDALDFFPAANLVYSLSDQQNLRFSYSRTIARPSFKELSFAQILDPITNRIFNGSLFTYADWDGQLSETRIDNLDFRWELFLENGQIYSASAFYKNFDNPIELVRIPEQQTSTEFQPRNVGDGSLFGFELEMRRDLGFVSSALNHFNFSTNVTLVDSRIDMTDTEYDARKTYEKTGETIKRYRQMAGQAPYVINAGLSYGNPDNGLDFGLFYNVKGRTMEIVGAGLFPDIYFQPFHSLNLSINKKFGPSQKTVLDLKVSNILNDKRESLYESFSADSQVFTSINPGITFSLGLSYKI</sequence>
<reference evidence="7" key="1">
    <citation type="journal article" date="2014" name="Int. J. Syst. Evol. Microbiol.">
        <title>Complete genome sequence of Corynebacterium casei LMG S-19264T (=DSM 44701T), isolated from a smear-ripened cheese.</title>
        <authorList>
            <consortium name="US DOE Joint Genome Institute (JGI-PGF)"/>
            <person name="Walter F."/>
            <person name="Albersmeier A."/>
            <person name="Kalinowski J."/>
            <person name="Ruckert C."/>
        </authorList>
    </citation>
    <scope>NUCLEOTIDE SEQUENCE</scope>
    <source>
        <strain evidence="7">NBRC 108769</strain>
    </source>
</reference>
<dbReference type="PANTHER" id="PTHR40980">
    <property type="entry name" value="PLUG DOMAIN-CONTAINING PROTEIN"/>
    <property type="match status" value="1"/>
</dbReference>
<protein>
    <submittedName>
        <fullName evidence="7">TonB-dependent receptor</fullName>
    </submittedName>
</protein>
<proteinExistence type="inferred from homology"/>
<reference evidence="7" key="2">
    <citation type="submission" date="2023-01" db="EMBL/GenBank/DDBJ databases">
        <title>Draft genome sequence of Portibacter lacus strain NBRC 108769.</title>
        <authorList>
            <person name="Sun Q."/>
            <person name="Mori K."/>
        </authorList>
    </citation>
    <scope>NUCLEOTIDE SEQUENCE</scope>
    <source>
        <strain evidence="7">NBRC 108769</strain>
    </source>
</reference>
<dbReference type="EMBL" id="BSOH01000005">
    <property type="protein sequence ID" value="GLR16499.1"/>
    <property type="molecule type" value="Genomic_DNA"/>
</dbReference>
<comment type="caution">
    <text evidence="7">The sequence shown here is derived from an EMBL/GenBank/DDBJ whole genome shotgun (WGS) entry which is preliminary data.</text>
</comment>
<organism evidence="7 8">
    <name type="scientific">Portibacter lacus</name>
    <dbReference type="NCBI Taxonomy" id="1099794"/>
    <lineage>
        <taxon>Bacteria</taxon>
        <taxon>Pseudomonadati</taxon>
        <taxon>Bacteroidota</taxon>
        <taxon>Saprospiria</taxon>
        <taxon>Saprospirales</taxon>
        <taxon>Haliscomenobacteraceae</taxon>
        <taxon>Portibacter</taxon>
    </lineage>
</organism>
<comment type="similarity">
    <text evidence="4">Belongs to the TonB-dependent receptor family.</text>
</comment>
<evidence type="ECO:0000313" key="8">
    <source>
        <dbReference type="Proteomes" id="UP001156666"/>
    </source>
</evidence>
<evidence type="ECO:0000259" key="6">
    <source>
        <dbReference type="Pfam" id="PF07715"/>
    </source>
</evidence>
<dbReference type="InterPro" id="IPR008969">
    <property type="entry name" value="CarboxyPept-like_regulatory"/>
</dbReference>
<dbReference type="AlphaFoldDB" id="A0AA37WE87"/>
<feature type="domain" description="TonB-dependent receptor-like beta-barrel" evidence="5">
    <location>
        <begin position="427"/>
        <end position="928"/>
    </location>
</feature>
<keyword evidence="7" id="KW-0675">Receptor</keyword>
<dbReference type="Proteomes" id="UP001156666">
    <property type="component" value="Unassembled WGS sequence"/>
</dbReference>
<dbReference type="Gene3D" id="2.60.40.1120">
    <property type="entry name" value="Carboxypeptidase-like, regulatory domain"/>
    <property type="match status" value="1"/>
</dbReference>
<dbReference type="InterPro" id="IPR037066">
    <property type="entry name" value="Plug_dom_sf"/>
</dbReference>
<dbReference type="RefSeq" id="WP_235293301.1">
    <property type="nucleotide sequence ID" value="NZ_BSOH01000005.1"/>
</dbReference>
<feature type="domain" description="TonB-dependent receptor plug" evidence="6">
    <location>
        <begin position="135"/>
        <end position="227"/>
    </location>
</feature>
<evidence type="ECO:0000313" key="7">
    <source>
        <dbReference type="EMBL" id="GLR16499.1"/>
    </source>
</evidence>
<dbReference type="InterPro" id="IPR012910">
    <property type="entry name" value="Plug_dom"/>
</dbReference>